<name>A0A0M2SR25_9STAP</name>
<keyword evidence="6" id="KW-0249">Electron transport</keyword>
<dbReference type="Proteomes" id="UP000034287">
    <property type="component" value="Unassembled WGS sequence"/>
</dbReference>
<evidence type="ECO:0000256" key="2">
    <source>
        <dbReference type="ARBA" id="ARBA00022723"/>
    </source>
</evidence>
<dbReference type="GO" id="GO:0046872">
    <property type="term" value="F:metal ion binding"/>
    <property type="evidence" value="ECO:0007669"/>
    <property type="project" value="UniProtKB-UniRule"/>
</dbReference>
<comment type="catalytic activity">
    <reaction evidence="6">
        <text>(R)-lactate + A = pyruvate + AH2</text>
        <dbReference type="Rhea" id="RHEA:15089"/>
        <dbReference type="ChEBI" id="CHEBI:13193"/>
        <dbReference type="ChEBI" id="CHEBI:15361"/>
        <dbReference type="ChEBI" id="CHEBI:16004"/>
        <dbReference type="ChEBI" id="CHEBI:17499"/>
    </reaction>
</comment>
<keyword evidence="4 6" id="KW-0408">Iron</keyword>
<feature type="domain" description="4Fe-4S ferredoxin-type" evidence="7">
    <location>
        <begin position="58"/>
        <end position="87"/>
    </location>
</feature>
<dbReference type="GO" id="GO:0051539">
    <property type="term" value="F:4 iron, 4 sulfur cluster binding"/>
    <property type="evidence" value="ECO:0007669"/>
    <property type="project" value="UniProtKB-UniRule"/>
</dbReference>
<dbReference type="InterPro" id="IPR017900">
    <property type="entry name" value="4Fe4S_Fe_S_CS"/>
</dbReference>
<dbReference type="RefSeq" id="WP_046513842.1">
    <property type="nucleotide sequence ID" value="NZ_LAYZ01000002.1"/>
</dbReference>
<keyword evidence="3" id="KW-0677">Repeat</keyword>
<protein>
    <recommendedName>
        <fullName evidence="6">Glycolate oxidase iron-sulfur subunit</fullName>
        <ecNumber evidence="6">1.1.99.14</ecNumber>
    </recommendedName>
</protein>
<dbReference type="InterPro" id="IPR004017">
    <property type="entry name" value="Cys_rich_dom"/>
</dbReference>
<dbReference type="InterPro" id="IPR009051">
    <property type="entry name" value="Helical_ferredxn"/>
</dbReference>
<comment type="caution">
    <text evidence="8">The sequence shown here is derived from an EMBL/GenBank/DDBJ whole genome shotgun (WGS) entry which is preliminary data.</text>
</comment>
<dbReference type="OrthoDB" id="9770306at2"/>
<keyword evidence="2 6" id="KW-0479">Metal-binding</keyword>
<dbReference type="PIRSF" id="PIRSF000139">
    <property type="entry name" value="Glc_ox_4Fe-4S"/>
    <property type="match status" value="1"/>
</dbReference>
<dbReference type="EC" id="1.1.99.14" evidence="6"/>
<evidence type="ECO:0000259" key="7">
    <source>
        <dbReference type="PROSITE" id="PS51379"/>
    </source>
</evidence>
<dbReference type="PANTHER" id="PTHR32479">
    <property type="entry name" value="GLYCOLATE OXIDASE IRON-SULFUR SUBUNIT"/>
    <property type="match status" value="1"/>
</dbReference>
<dbReference type="SUPFAM" id="SSF46548">
    <property type="entry name" value="alpha-helical ferredoxin"/>
    <property type="match status" value="1"/>
</dbReference>
<sequence>MTESLVEKLDYEATFDCVQCGYCLPVCPTYIAFKKEKHSPRGRINLVKLAAEEKISIEDMQEGIDLCLGCRACETVCPTNVRYGDILMSAVEVLKENKQMGVVEKAARTSSFKFALKNKRVLGLVNRGIYAYQLSGMKKAVKRTGILGKSKKMDQMNRAMPDIILSRRITRNINPFRRKSLSVGFFEGCIMDTFFAQVNRLAVNIMQKNNIQVTNIPNQTCCGALQHHSGESEETLKLAMENIEAYEKYDFDYIVNTIGGCGATLKEYDKLFDPSTDWHERAKRFTGKVRDISQIMAMIDFDFKHDIKRNAVYQPSCHLENVQQVFEEPLDVIRQVPGLNYMEMNEKSLCCGSAGIYNILHFDESMQILDLKMENVKKSKPDLIITSNPGCHIQMKLGVEREGLTDEIEVKHIVEVIAEACGVGGN</sequence>
<dbReference type="Pfam" id="PF02754">
    <property type="entry name" value="CCG"/>
    <property type="match status" value="2"/>
</dbReference>
<dbReference type="AlphaFoldDB" id="A0A0M2SR25"/>
<comment type="catalytic activity">
    <reaction evidence="6">
        <text>glycolate + A = glyoxylate + AH2</text>
        <dbReference type="Rhea" id="RHEA:21264"/>
        <dbReference type="ChEBI" id="CHEBI:13193"/>
        <dbReference type="ChEBI" id="CHEBI:17499"/>
        <dbReference type="ChEBI" id="CHEBI:29805"/>
        <dbReference type="ChEBI" id="CHEBI:36655"/>
        <dbReference type="EC" id="1.1.99.14"/>
    </reaction>
</comment>
<dbReference type="PATRIC" id="fig|1432562.3.peg.1090"/>
<dbReference type="PROSITE" id="PS00198">
    <property type="entry name" value="4FE4S_FER_1"/>
    <property type="match status" value="1"/>
</dbReference>
<dbReference type="Pfam" id="PF13183">
    <property type="entry name" value="Fer4_8"/>
    <property type="match status" value="1"/>
</dbReference>
<comment type="function">
    <text evidence="6">Component of a complex that catalyzes the oxidation of glycolate to glyoxylate.</text>
</comment>
<evidence type="ECO:0000256" key="4">
    <source>
        <dbReference type="ARBA" id="ARBA00023004"/>
    </source>
</evidence>
<dbReference type="Gene3D" id="1.10.1060.10">
    <property type="entry name" value="Alpha-helical ferredoxin"/>
    <property type="match status" value="1"/>
</dbReference>
<evidence type="ECO:0000313" key="8">
    <source>
        <dbReference type="EMBL" id="KKK35080.1"/>
    </source>
</evidence>
<dbReference type="EMBL" id="LAYZ01000002">
    <property type="protein sequence ID" value="KKK35080.1"/>
    <property type="molecule type" value="Genomic_DNA"/>
</dbReference>
<proteinExistence type="predicted"/>
<dbReference type="PROSITE" id="PS51379">
    <property type="entry name" value="4FE4S_FER_2"/>
    <property type="match status" value="2"/>
</dbReference>
<comment type="cofactor">
    <cofactor evidence="6">
        <name>[4Fe-4S] cluster</name>
        <dbReference type="ChEBI" id="CHEBI:49883"/>
    </cofactor>
    <text evidence="6">Binds 2 [4Fe-4S] clusters.</text>
</comment>
<dbReference type="InterPro" id="IPR017896">
    <property type="entry name" value="4Fe4S_Fe-S-bd"/>
</dbReference>
<dbReference type="PANTHER" id="PTHR32479:SF17">
    <property type="entry name" value="GLYCOLATE OXIDASE IRON-SULFUR SUBUNIT"/>
    <property type="match status" value="1"/>
</dbReference>
<evidence type="ECO:0000313" key="9">
    <source>
        <dbReference type="Proteomes" id="UP000034287"/>
    </source>
</evidence>
<evidence type="ECO:0000256" key="6">
    <source>
        <dbReference type="PIRNR" id="PIRNR000139"/>
    </source>
</evidence>
<evidence type="ECO:0000256" key="3">
    <source>
        <dbReference type="ARBA" id="ARBA00022737"/>
    </source>
</evidence>
<dbReference type="STRING" id="1432562.WN59_05480"/>
<organism evidence="8 9">
    <name type="scientific">Salinicoccus sediminis</name>
    <dbReference type="NCBI Taxonomy" id="1432562"/>
    <lineage>
        <taxon>Bacteria</taxon>
        <taxon>Bacillati</taxon>
        <taxon>Bacillota</taxon>
        <taxon>Bacilli</taxon>
        <taxon>Bacillales</taxon>
        <taxon>Staphylococcaceae</taxon>
        <taxon>Salinicoccus</taxon>
    </lineage>
</organism>
<evidence type="ECO:0000256" key="5">
    <source>
        <dbReference type="ARBA" id="ARBA00023014"/>
    </source>
</evidence>
<feature type="domain" description="4Fe-4S ferredoxin-type" evidence="7">
    <location>
        <begin position="7"/>
        <end position="38"/>
    </location>
</feature>
<gene>
    <name evidence="8" type="ORF">WN59_05480</name>
</gene>
<dbReference type="GO" id="GO:0019154">
    <property type="term" value="F:glycolate dehydrogenase activity"/>
    <property type="evidence" value="ECO:0007669"/>
    <property type="project" value="UniProtKB-EC"/>
</dbReference>
<evidence type="ECO:0000256" key="1">
    <source>
        <dbReference type="ARBA" id="ARBA00022485"/>
    </source>
</evidence>
<keyword evidence="6" id="KW-0813">Transport</keyword>
<keyword evidence="9" id="KW-1185">Reference proteome</keyword>
<reference evidence="8 9" key="1">
    <citation type="submission" date="2015-04" db="EMBL/GenBank/DDBJ databases">
        <title>Taxonomic description and genome sequence of Salinicoccus sediminis sp. nov., a novel hyper halotolerant bacterium isolated from marine sediment.</title>
        <authorList>
            <person name="Mathan Kumar R."/>
            <person name="Kaur G."/>
            <person name="Kumar N."/>
            <person name="Kumar A."/>
            <person name="Singh N.K."/>
            <person name="Kaur N."/>
            <person name="Mayilraj S."/>
        </authorList>
    </citation>
    <scope>NUCLEOTIDE SEQUENCE [LARGE SCALE GENOMIC DNA]</scope>
    <source>
        <strain evidence="8 9">SV-16</strain>
    </source>
</reference>
<dbReference type="InterPro" id="IPR012257">
    <property type="entry name" value="Glc_ox_4Fe-4S"/>
</dbReference>
<keyword evidence="5 6" id="KW-0411">Iron-sulfur</keyword>
<keyword evidence="1 6" id="KW-0004">4Fe-4S</keyword>
<accession>A0A0M2SR25</accession>